<keyword evidence="1" id="KW-0732">Signal</keyword>
<dbReference type="RefSeq" id="WP_185694704.1">
    <property type="nucleotide sequence ID" value="NZ_JACHVA010000138.1"/>
</dbReference>
<dbReference type="Proteomes" id="UP000525652">
    <property type="component" value="Unassembled WGS sequence"/>
</dbReference>
<evidence type="ECO:0000313" key="4">
    <source>
        <dbReference type="Proteomes" id="UP000525652"/>
    </source>
</evidence>
<dbReference type="InterPro" id="IPR013229">
    <property type="entry name" value="PEGA"/>
</dbReference>
<keyword evidence="4" id="KW-1185">Reference proteome</keyword>
<accession>A0A7X1E7U1</accession>
<proteinExistence type="predicted"/>
<protein>
    <submittedName>
        <fullName evidence="3">PEGA domain-containing protein</fullName>
    </submittedName>
</protein>
<evidence type="ECO:0000313" key="3">
    <source>
        <dbReference type="EMBL" id="MBC2604087.1"/>
    </source>
</evidence>
<organism evidence="3 4">
    <name type="scientific">Puniceicoccus vermicola</name>
    <dbReference type="NCBI Taxonomy" id="388746"/>
    <lineage>
        <taxon>Bacteria</taxon>
        <taxon>Pseudomonadati</taxon>
        <taxon>Verrucomicrobiota</taxon>
        <taxon>Opitutia</taxon>
        <taxon>Puniceicoccales</taxon>
        <taxon>Puniceicoccaceae</taxon>
        <taxon>Puniceicoccus</taxon>
    </lineage>
</organism>
<dbReference type="EMBL" id="JACHVA010000138">
    <property type="protein sequence ID" value="MBC2604087.1"/>
    <property type="molecule type" value="Genomic_DNA"/>
</dbReference>
<comment type="caution">
    <text evidence="3">The sequence shown here is derived from an EMBL/GenBank/DDBJ whole genome shotgun (WGS) entry which is preliminary data.</text>
</comment>
<gene>
    <name evidence="3" type="ORF">H5P30_20075</name>
</gene>
<feature type="domain" description="PEGA" evidence="2">
    <location>
        <begin position="231"/>
        <end position="278"/>
    </location>
</feature>
<evidence type="ECO:0000259" key="2">
    <source>
        <dbReference type="Pfam" id="PF08308"/>
    </source>
</evidence>
<feature type="chain" id="PRO_5031106304" evidence="1">
    <location>
        <begin position="17"/>
        <end position="360"/>
    </location>
</feature>
<feature type="signal peptide" evidence="1">
    <location>
        <begin position="1"/>
        <end position="16"/>
    </location>
</feature>
<evidence type="ECO:0000256" key="1">
    <source>
        <dbReference type="SAM" id="SignalP"/>
    </source>
</evidence>
<dbReference type="AlphaFoldDB" id="A0A7X1E7U1"/>
<reference evidence="3 4" key="1">
    <citation type="submission" date="2020-07" db="EMBL/GenBank/DDBJ databases">
        <authorList>
            <person name="Feng X."/>
        </authorList>
    </citation>
    <scope>NUCLEOTIDE SEQUENCE [LARGE SCALE GENOMIC DNA]</scope>
    <source>
        <strain evidence="3 4">JCM14086</strain>
    </source>
</reference>
<sequence length="360" mass="39041">MKALTLFLILPLISMASEGSSIFIVSRTADTEIDSTEAGDFRDALAAELAGYGFTSAVRSDQFAEETGSEKINDASTLNQARQANAPYALVSTLRDLKSEVREYSGNDVQTSNRIYSLSFSYRLLSATDGTVLTGGNGSVRKTFRATQGAVTVDSSTTGELIGLAATRIAEEVSSALQPTDLVETPSEATSVNFSITARGMGMSIPEVTELDSGELYVTGDRNDITLDAVTVLIDGVAVGSAPGELESSPGLHEITLQREGFDDWTRTVNIRPDLDLTVRMSATDAEIKRFRQQSAFLESLRTQRVLTDAEAEKIRGIAQMFSQSGFRWDIQQDIKVDTDEAVKIEQNNRTLMGDNKTED</sequence>
<name>A0A7X1E7U1_9BACT</name>
<dbReference type="Pfam" id="PF08308">
    <property type="entry name" value="PEGA"/>
    <property type="match status" value="1"/>
</dbReference>